<organism evidence="1 2">
    <name type="scientific">Paxillus rubicundulus Ve08.2h10</name>
    <dbReference type="NCBI Taxonomy" id="930991"/>
    <lineage>
        <taxon>Eukaryota</taxon>
        <taxon>Fungi</taxon>
        <taxon>Dikarya</taxon>
        <taxon>Basidiomycota</taxon>
        <taxon>Agaricomycotina</taxon>
        <taxon>Agaricomycetes</taxon>
        <taxon>Agaricomycetidae</taxon>
        <taxon>Boletales</taxon>
        <taxon>Paxilineae</taxon>
        <taxon>Paxillaceae</taxon>
        <taxon>Paxillus</taxon>
    </lineage>
</organism>
<reference evidence="2" key="2">
    <citation type="submission" date="2015-01" db="EMBL/GenBank/DDBJ databases">
        <title>Evolutionary Origins and Diversification of the Mycorrhizal Mutualists.</title>
        <authorList>
            <consortium name="DOE Joint Genome Institute"/>
            <consortium name="Mycorrhizal Genomics Consortium"/>
            <person name="Kohler A."/>
            <person name="Kuo A."/>
            <person name="Nagy L.G."/>
            <person name="Floudas D."/>
            <person name="Copeland A."/>
            <person name="Barry K.W."/>
            <person name="Cichocki N."/>
            <person name="Veneault-Fourrey C."/>
            <person name="LaButti K."/>
            <person name="Lindquist E.A."/>
            <person name="Lipzen A."/>
            <person name="Lundell T."/>
            <person name="Morin E."/>
            <person name="Murat C."/>
            <person name="Riley R."/>
            <person name="Ohm R."/>
            <person name="Sun H."/>
            <person name="Tunlid A."/>
            <person name="Henrissat B."/>
            <person name="Grigoriev I.V."/>
            <person name="Hibbett D.S."/>
            <person name="Martin F."/>
        </authorList>
    </citation>
    <scope>NUCLEOTIDE SEQUENCE [LARGE SCALE GENOMIC DNA]</scope>
    <source>
        <strain evidence="2">Ve08.2h10</strain>
    </source>
</reference>
<keyword evidence="2" id="KW-1185">Reference proteome</keyword>
<reference evidence="1 2" key="1">
    <citation type="submission" date="2014-04" db="EMBL/GenBank/DDBJ databases">
        <authorList>
            <consortium name="DOE Joint Genome Institute"/>
            <person name="Kuo A."/>
            <person name="Kohler A."/>
            <person name="Jargeat P."/>
            <person name="Nagy L.G."/>
            <person name="Floudas D."/>
            <person name="Copeland A."/>
            <person name="Barry K.W."/>
            <person name="Cichocki N."/>
            <person name="Veneault-Fourrey C."/>
            <person name="LaButti K."/>
            <person name="Lindquist E.A."/>
            <person name="Lipzen A."/>
            <person name="Lundell T."/>
            <person name="Morin E."/>
            <person name="Murat C."/>
            <person name="Sun H."/>
            <person name="Tunlid A."/>
            <person name="Henrissat B."/>
            <person name="Grigoriev I.V."/>
            <person name="Hibbett D.S."/>
            <person name="Martin F."/>
            <person name="Nordberg H.P."/>
            <person name="Cantor M.N."/>
            <person name="Hua S.X."/>
        </authorList>
    </citation>
    <scope>NUCLEOTIDE SEQUENCE [LARGE SCALE GENOMIC DNA]</scope>
    <source>
        <strain evidence="1 2">Ve08.2h10</strain>
    </source>
</reference>
<dbReference type="InParanoid" id="A0A0D0D136"/>
<proteinExistence type="predicted"/>
<protein>
    <submittedName>
        <fullName evidence="1">Uncharacterized protein</fullName>
    </submittedName>
</protein>
<sequence length="53" mass="5858">MLDLLVELLLEELAAESHLWSEQELLAAYDAILSGEDCDNICAFNLIMMSGIS</sequence>
<evidence type="ECO:0000313" key="2">
    <source>
        <dbReference type="Proteomes" id="UP000054538"/>
    </source>
</evidence>
<accession>A0A0D0D136</accession>
<gene>
    <name evidence="1" type="ORF">PAXRUDRAFT_17628</name>
</gene>
<dbReference type="HOGENOM" id="CLU_3069341_0_0_1"/>
<evidence type="ECO:0000313" key="1">
    <source>
        <dbReference type="EMBL" id="KIK77266.1"/>
    </source>
</evidence>
<dbReference type="EMBL" id="KN827068">
    <property type="protein sequence ID" value="KIK77266.1"/>
    <property type="molecule type" value="Genomic_DNA"/>
</dbReference>
<name>A0A0D0D136_9AGAM</name>
<dbReference type="Proteomes" id="UP000054538">
    <property type="component" value="Unassembled WGS sequence"/>
</dbReference>
<dbReference type="AlphaFoldDB" id="A0A0D0D136"/>